<feature type="compositionally biased region" description="Basic and acidic residues" evidence="1">
    <location>
        <begin position="198"/>
        <end position="212"/>
    </location>
</feature>
<proteinExistence type="predicted"/>
<dbReference type="AlphaFoldDB" id="A0A662YYL4"/>
<dbReference type="EMBL" id="SCEB01000021">
    <property type="protein sequence ID" value="RXN01745.1"/>
    <property type="molecule type" value="Genomic_DNA"/>
</dbReference>
<reference evidence="2 3" key="1">
    <citation type="submission" date="2019-01" db="EMBL/GenBank/DDBJ databases">
        <title>Draft Genome and Complete Hox-Cluster Characterization of the Sterlet Sturgeon (Acipenser ruthenus).</title>
        <authorList>
            <person name="Wei Q."/>
        </authorList>
    </citation>
    <scope>NUCLEOTIDE SEQUENCE [LARGE SCALE GENOMIC DNA]</scope>
    <source>
        <strain evidence="2">WHYD16114868_AA</strain>
        <tissue evidence="2">Blood</tissue>
    </source>
</reference>
<sequence length="269" mass="30418">MAVQCNATEYAQRKHWHEIIRAKDNLEWEKKLPHEALLKATEQLEKDCISLNTKLAQCQAVVNNVSLVNVAGPVGLPKDSKERQKSSDIMEELLKQGIIQSHPRLVESSEKQLKNPPLHLETLKTKKKKRTPVTMEDIEKKMKSAEERRKTKEEELNKRLRTKKPVNNTSQSSDETEPTEVTEKGTQEAKSSMQDKVLGMDKSLKNSEDGTHEAVSSIVDRRLGKTLERNEAPLSSRNTDTECDSMAIEADITFNSPNDSAADKLDDIF</sequence>
<feature type="compositionally biased region" description="Basic and acidic residues" evidence="1">
    <location>
        <begin position="137"/>
        <end position="158"/>
    </location>
</feature>
<dbReference type="Proteomes" id="UP000289886">
    <property type="component" value="Unassembled WGS sequence"/>
</dbReference>
<organism evidence="2 3">
    <name type="scientific">Acipenser ruthenus</name>
    <name type="common">Sterlet sturgeon</name>
    <dbReference type="NCBI Taxonomy" id="7906"/>
    <lineage>
        <taxon>Eukaryota</taxon>
        <taxon>Metazoa</taxon>
        <taxon>Chordata</taxon>
        <taxon>Craniata</taxon>
        <taxon>Vertebrata</taxon>
        <taxon>Euteleostomi</taxon>
        <taxon>Actinopterygii</taxon>
        <taxon>Chondrostei</taxon>
        <taxon>Acipenseriformes</taxon>
        <taxon>Acipenseridae</taxon>
        <taxon>Acipenser</taxon>
    </lineage>
</organism>
<evidence type="ECO:0000256" key="1">
    <source>
        <dbReference type="SAM" id="MobiDB-lite"/>
    </source>
</evidence>
<evidence type="ECO:0000313" key="2">
    <source>
        <dbReference type="EMBL" id="RXN01745.1"/>
    </source>
</evidence>
<name>A0A662YYL4_ACIRT</name>
<dbReference type="InterPro" id="IPR036002">
    <property type="entry name" value="Stathmin_sf"/>
</dbReference>
<dbReference type="Gene3D" id="6.10.280.30">
    <property type="match status" value="1"/>
</dbReference>
<evidence type="ECO:0000313" key="3">
    <source>
        <dbReference type="Proteomes" id="UP000289886"/>
    </source>
</evidence>
<feature type="compositionally biased region" description="Basic and acidic residues" evidence="1">
    <location>
        <begin position="219"/>
        <end position="231"/>
    </location>
</feature>
<comment type="caution">
    <text evidence="2">The sequence shown here is derived from an EMBL/GenBank/DDBJ whole genome shotgun (WGS) entry which is preliminary data.</text>
</comment>
<dbReference type="GO" id="GO:0031110">
    <property type="term" value="P:regulation of microtubule polymerization or depolymerization"/>
    <property type="evidence" value="ECO:0007669"/>
    <property type="project" value="InterPro"/>
</dbReference>
<accession>A0A662YYL4</accession>
<feature type="compositionally biased region" description="Basic and acidic residues" evidence="1">
    <location>
        <begin position="104"/>
        <end position="113"/>
    </location>
</feature>
<keyword evidence="3" id="KW-1185">Reference proteome</keyword>
<feature type="region of interest" description="Disordered" evidence="1">
    <location>
        <begin position="100"/>
        <end position="243"/>
    </location>
</feature>
<gene>
    <name evidence="2" type="ORF">EOD39_5349</name>
</gene>
<dbReference type="SUPFAM" id="SSF101494">
    <property type="entry name" value="Stathmin"/>
    <property type="match status" value="1"/>
</dbReference>
<protein>
    <submittedName>
        <fullName evidence="2">Stathmin domain-containing protein 1</fullName>
    </submittedName>
</protein>